<evidence type="ECO:0000313" key="1">
    <source>
        <dbReference type="EMBL" id="KIL63004.1"/>
    </source>
</evidence>
<keyword evidence="2" id="KW-1185">Reference proteome</keyword>
<dbReference type="HOGENOM" id="CLU_2628436_0_0_1"/>
<dbReference type="EMBL" id="KN818264">
    <property type="protein sequence ID" value="KIL63004.1"/>
    <property type="molecule type" value="Genomic_DNA"/>
</dbReference>
<feature type="non-terminal residue" evidence="1">
    <location>
        <position position="78"/>
    </location>
</feature>
<name>A0A0C2T8R9_AMAMK</name>
<gene>
    <name evidence="1" type="ORF">M378DRAFT_40093</name>
</gene>
<dbReference type="OrthoDB" id="3013020at2759"/>
<proteinExistence type="predicted"/>
<sequence length="78" mass="9202">YSARRNNQQKLEDVFKAIDDANWVLGEFLYHVFRLKDEDGSKRHRSRQHAKLASSFLQGMTRYTPAMIVDAWFRDPDG</sequence>
<organism evidence="1 2">
    <name type="scientific">Amanita muscaria (strain Koide BX008)</name>
    <dbReference type="NCBI Taxonomy" id="946122"/>
    <lineage>
        <taxon>Eukaryota</taxon>
        <taxon>Fungi</taxon>
        <taxon>Dikarya</taxon>
        <taxon>Basidiomycota</taxon>
        <taxon>Agaricomycotina</taxon>
        <taxon>Agaricomycetes</taxon>
        <taxon>Agaricomycetidae</taxon>
        <taxon>Agaricales</taxon>
        <taxon>Pluteineae</taxon>
        <taxon>Amanitaceae</taxon>
        <taxon>Amanita</taxon>
    </lineage>
</organism>
<dbReference type="InParanoid" id="A0A0C2T8R9"/>
<dbReference type="Proteomes" id="UP000054549">
    <property type="component" value="Unassembled WGS sequence"/>
</dbReference>
<reference evidence="1 2" key="1">
    <citation type="submission" date="2014-04" db="EMBL/GenBank/DDBJ databases">
        <title>Evolutionary Origins and Diversification of the Mycorrhizal Mutualists.</title>
        <authorList>
            <consortium name="DOE Joint Genome Institute"/>
            <consortium name="Mycorrhizal Genomics Consortium"/>
            <person name="Kohler A."/>
            <person name="Kuo A."/>
            <person name="Nagy L.G."/>
            <person name="Floudas D."/>
            <person name="Copeland A."/>
            <person name="Barry K.W."/>
            <person name="Cichocki N."/>
            <person name="Veneault-Fourrey C."/>
            <person name="LaButti K."/>
            <person name="Lindquist E.A."/>
            <person name="Lipzen A."/>
            <person name="Lundell T."/>
            <person name="Morin E."/>
            <person name="Murat C."/>
            <person name="Riley R."/>
            <person name="Ohm R."/>
            <person name="Sun H."/>
            <person name="Tunlid A."/>
            <person name="Henrissat B."/>
            <person name="Grigoriev I.V."/>
            <person name="Hibbett D.S."/>
            <person name="Martin F."/>
        </authorList>
    </citation>
    <scope>NUCLEOTIDE SEQUENCE [LARGE SCALE GENOMIC DNA]</scope>
    <source>
        <strain evidence="1 2">Koide BX008</strain>
    </source>
</reference>
<accession>A0A0C2T8R9</accession>
<evidence type="ECO:0000313" key="2">
    <source>
        <dbReference type="Proteomes" id="UP000054549"/>
    </source>
</evidence>
<dbReference type="AlphaFoldDB" id="A0A0C2T8R9"/>
<protein>
    <submittedName>
        <fullName evidence="1">Uncharacterized protein</fullName>
    </submittedName>
</protein>
<feature type="non-terminal residue" evidence="1">
    <location>
        <position position="1"/>
    </location>
</feature>